<dbReference type="HOGENOM" id="CLU_027402_41_11_6"/>
<organism evidence="2 3">
    <name type="scientific">Hahella chejuensis (strain KCTC 2396)</name>
    <dbReference type="NCBI Taxonomy" id="349521"/>
    <lineage>
        <taxon>Bacteria</taxon>
        <taxon>Pseudomonadati</taxon>
        <taxon>Pseudomonadota</taxon>
        <taxon>Gammaproteobacteria</taxon>
        <taxon>Oceanospirillales</taxon>
        <taxon>Hahellaceae</taxon>
        <taxon>Hahella</taxon>
    </lineage>
</organism>
<evidence type="ECO:0000313" key="3">
    <source>
        <dbReference type="Proteomes" id="UP000000238"/>
    </source>
</evidence>
<evidence type="ECO:0000313" key="2">
    <source>
        <dbReference type="EMBL" id="ABC30254.1"/>
    </source>
</evidence>
<proteinExistence type="predicted"/>
<dbReference type="Proteomes" id="UP000000238">
    <property type="component" value="Chromosome"/>
</dbReference>
<accession>Q2SGH0</accession>
<dbReference type="KEGG" id="hch:HCH_03508"/>
<sequence>MRGFNNRRLLRPPGDAPPVEYENLYYQQAESAVA</sequence>
<dbReference type="EMBL" id="CP000155">
    <property type="protein sequence ID" value="ABC30254.1"/>
    <property type="molecule type" value="Genomic_DNA"/>
</dbReference>
<gene>
    <name evidence="2" type="ordered locus">HCH_03508</name>
</gene>
<reference evidence="2 3" key="1">
    <citation type="journal article" date="2005" name="Nucleic Acids Res.">
        <title>Genomic blueprint of Hahella chejuensis, a marine microbe producing an algicidal agent.</title>
        <authorList>
            <person name="Jeong H."/>
            <person name="Yim J.H."/>
            <person name="Lee C."/>
            <person name="Choi S.-H."/>
            <person name="Park Y.K."/>
            <person name="Yoon S.H."/>
            <person name="Hur C.-G."/>
            <person name="Kang H.-Y."/>
            <person name="Kim D."/>
            <person name="Lee H.H."/>
            <person name="Park K.H."/>
            <person name="Park S.-H."/>
            <person name="Park H.-S."/>
            <person name="Lee H.K."/>
            <person name="Oh T.K."/>
            <person name="Kim J.F."/>
        </authorList>
    </citation>
    <scope>NUCLEOTIDE SEQUENCE [LARGE SCALE GENOMIC DNA]</scope>
    <source>
        <strain evidence="2 3">KCTC 2396</strain>
    </source>
</reference>
<name>Q2SGH0_HAHCH</name>
<keyword evidence="3" id="KW-1185">Reference proteome</keyword>
<dbReference type="STRING" id="349521.HCH_03508"/>
<dbReference type="AlphaFoldDB" id="Q2SGH0"/>
<evidence type="ECO:0000256" key="1">
    <source>
        <dbReference type="SAM" id="MobiDB-lite"/>
    </source>
</evidence>
<feature type="region of interest" description="Disordered" evidence="1">
    <location>
        <begin position="1"/>
        <end position="21"/>
    </location>
</feature>
<protein>
    <submittedName>
        <fullName evidence="2">Uncharacterized protein</fullName>
    </submittedName>
</protein>